<reference evidence="3" key="1">
    <citation type="submission" date="2015-08" db="EMBL/GenBank/DDBJ databases">
        <title>Complete Genome Sequence of Azospirillum thiophilum BV-S.</title>
        <authorList>
            <person name="Fomenkov A."/>
            <person name="Vincze T."/>
            <person name="Grabovich M."/>
            <person name="Dubinina G."/>
            <person name="Orlova M."/>
            <person name="Belousova E."/>
            <person name="Roberts R.J."/>
        </authorList>
    </citation>
    <scope>NUCLEOTIDE SEQUENCE [LARGE SCALE GENOMIC DNA]</scope>
    <source>
        <strain evidence="3">BV-S</strain>
    </source>
</reference>
<keyword evidence="3" id="KW-1185">Reference proteome</keyword>
<dbReference type="AlphaFoldDB" id="A0AAC8ZT06"/>
<dbReference type="EMBL" id="CP012401">
    <property type="protein sequence ID" value="ALG69938.1"/>
    <property type="molecule type" value="Genomic_DNA"/>
</dbReference>
<dbReference type="InterPro" id="IPR003018">
    <property type="entry name" value="GAF"/>
</dbReference>
<protein>
    <recommendedName>
        <fullName evidence="1">GAF domain-containing protein</fullName>
    </recommendedName>
</protein>
<reference evidence="2 3" key="2">
    <citation type="journal article" date="2016" name="Genome Announc.">
        <title>Complete Genome Sequence of a Strain of Azospirillum thiophilum Isolated from a Sulfide Spring.</title>
        <authorList>
            <person name="Fomenkov A."/>
            <person name="Vincze T."/>
            <person name="Grabovich M."/>
            <person name="Anton B.P."/>
            <person name="Dubinina G."/>
            <person name="Orlova M."/>
            <person name="Belousova E."/>
            <person name="Roberts R.J."/>
        </authorList>
    </citation>
    <scope>NUCLEOTIDE SEQUENCE [LARGE SCALE GENOMIC DNA]</scope>
    <source>
        <strain evidence="2 3">BV-S</strain>
    </source>
</reference>
<evidence type="ECO:0000313" key="2">
    <source>
        <dbReference type="EMBL" id="ALG69938.1"/>
    </source>
</evidence>
<dbReference type="KEGG" id="ati:AL072_02270"/>
<dbReference type="Pfam" id="PF01590">
    <property type="entry name" value="GAF"/>
    <property type="match status" value="1"/>
</dbReference>
<organism evidence="2 3">
    <name type="scientific">Azospirillum thiophilum</name>
    <dbReference type="NCBI Taxonomy" id="528244"/>
    <lineage>
        <taxon>Bacteria</taxon>
        <taxon>Pseudomonadati</taxon>
        <taxon>Pseudomonadota</taxon>
        <taxon>Alphaproteobacteria</taxon>
        <taxon>Rhodospirillales</taxon>
        <taxon>Azospirillaceae</taxon>
        <taxon>Azospirillum</taxon>
    </lineage>
</organism>
<evidence type="ECO:0000313" key="3">
    <source>
        <dbReference type="Proteomes" id="UP000069935"/>
    </source>
</evidence>
<dbReference type="RefSeq" id="WP_045581691.1">
    <property type="nucleotide sequence ID" value="NZ_CP012401.1"/>
</dbReference>
<dbReference type="Gene3D" id="3.30.450.40">
    <property type="match status" value="1"/>
</dbReference>
<sequence>MDRTQAAVFGLRVGHATVGDVWKAACEDIVERTAVSRASVWAFADGREKLVCLNLFDADRREHGGGMVLLRADHPDYFRAITNNSRVVASDALTHPATRCFAGSYFKGNDIRSLLDYIVLYENVAVGVLCCEQSGAMREWTPADSACLQSVAMLIGTVFLAAGG</sequence>
<evidence type="ECO:0000259" key="1">
    <source>
        <dbReference type="Pfam" id="PF01590"/>
    </source>
</evidence>
<accession>A0AAC8ZT06</accession>
<gene>
    <name evidence="2" type="ORF">AL072_02270</name>
</gene>
<name>A0AAC8ZT06_9PROT</name>
<dbReference type="SUPFAM" id="SSF55781">
    <property type="entry name" value="GAF domain-like"/>
    <property type="match status" value="1"/>
</dbReference>
<feature type="domain" description="GAF" evidence="1">
    <location>
        <begin position="22"/>
        <end position="157"/>
    </location>
</feature>
<dbReference type="InterPro" id="IPR029016">
    <property type="entry name" value="GAF-like_dom_sf"/>
</dbReference>
<proteinExistence type="predicted"/>
<dbReference type="Proteomes" id="UP000069935">
    <property type="component" value="Chromosome 1"/>
</dbReference>